<keyword evidence="1" id="KW-1133">Transmembrane helix</keyword>
<sequence>MQKDPLTMSASLIITCPACQRELKIHDRRMLGRKGKCPKCQHVFVMEEPPEVVLEAVDETQAAEPIRSAPSAAALAQPMAQPAGFPGAFPGLDVEPTSIRSMKSKRKPKSLVNRLVGPILALAVVAGGAAVAYVSFGSSAVGKPAAFSPNPAELQPAVNLTATTPVAAPKFTIDSIEFQPPTTKQPLVLRYVPAGTRVIVHLRPADLWKANTLEEEVRYSLGPIAEFAAAQIKLYSGVEPANVEQATFCLIPTQRGMAPSVAAVFTFVEPIKKSDFLEKYGGQRDDTNGYPIYLTDKLGYLLSSDAKTMAIAPIELAPEMAQASTNPNPTIGGIEELLPLLDSSRQMTVVFEPLAVRLDAEFLVPAPARPMLDKMLDWLGDDVEAAAWSLHLSEKGLFSHMWLRNSNVIQPNRLAKLIDQKLDALPQIFLTAVQSMSPREMGKRQLIGRFPAMARAFSMASRTKVGSHHVEVITPLPERAAPNLALAALLAWDESTRTDFSRKPAAQTMAQTNAPAAGPKLPEALSKLIDVDFRRTPLQEAFAYVADELKITIDIDGDALKLSGYTKNMPQEFQMTQVSANKALAEILKKYDKMCLVIDQKQNRVLVTTYPVAETQKLTPYVFPKE</sequence>
<reference evidence="2 3" key="1">
    <citation type="submission" date="2016-05" db="EMBL/GenBank/DDBJ databases">
        <title>Genomic and physiological characterization of Planctopirus sp. isolated from fresh water lake.</title>
        <authorList>
            <person name="Subhash Y."/>
            <person name="Ramana C."/>
        </authorList>
    </citation>
    <scope>NUCLEOTIDE SEQUENCE [LARGE SCALE GENOMIC DNA]</scope>
    <source>
        <strain evidence="2 3">JC280</strain>
    </source>
</reference>
<evidence type="ECO:0000313" key="2">
    <source>
        <dbReference type="EMBL" id="ODA28520.1"/>
    </source>
</evidence>
<proteinExistence type="predicted"/>
<dbReference type="Proteomes" id="UP000094828">
    <property type="component" value="Unassembled WGS sequence"/>
</dbReference>
<feature type="transmembrane region" description="Helical" evidence="1">
    <location>
        <begin position="111"/>
        <end position="136"/>
    </location>
</feature>
<keyword evidence="1" id="KW-0472">Membrane</keyword>
<dbReference type="STRING" id="1841610.A6X21_12490"/>
<protein>
    <recommendedName>
        <fullName evidence="4">Zinc finger/thioredoxin putative domain-containing protein</fullName>
    </recommendedName>
</protein>
<dbReference type="AlphaFoldDB" id="A0A1C3E5K7"/>
<comment type="caution">
    <text evidence="2">The sequence shown here is derived from an EMBL/GenBank/DDBJ whole genome shotgun (WGS) entry which is preliminary data.</text>
</comment>
<evidence type="ECO:0000256" key="1">
    <source>
        <dbReference type="SAM" id="Phobius"/>
    </source>
</evidence>
<keyword evidence="3" id="KW-1185">Reference proteome</keyword>
<gene>
    <name evidence="2" type="ORF">A6X21_12490</name>
</gene>
<accession>A0A1C3E5K7</accession>
<evidence type="ECO:0000313" key="3">
    <source>
        <dbReference type="Proteomes" id="UP000094828"/>
    </source>
</evidence>
<dbReference type="EMBL" id="LYDR01000152">
    <property type="protein sequence ID" value="ODA28520.1"/>
    <property type="molecule type" value="Genomic_DNA"/>
</dbReference>
<evidence type="ECO:0008006" key="4">
    <source>
        <dbReference type="Google" id="ProtNLM"/>
    </source>
</evidence>
<name>A0A1C3E5K7_9PLAN</name>
<organism evidence="2 3">
    <name type="scientific">Planctopirus hydrillae</name>
    <dbReference type="NCBI Taxonomy" id="1841610"/>
    <lineage>
        <taxon>Bacteria</taxon>
        <taxon>Pseudomonadati</taxon>
        <taxon>Planctomycetota</taxon>
        <taxon>Planctomycetia</taxon>
        <taxon>Planctomycetales</taxon>
        <taxon>Planctomycetaceae</taxon>
        <taxon>Planctopirus</taxon>
    </lineage>
</organism>
<keyword evidence="1" id="KW-0812">Transmembrane</keyword>